<dbReference type="CDD" id="cd14702">
    <property type="entry name" value="bZIP_plant_GBF1"/>
    <property type="match status" value="1"/>
</dbReference>
<evidence type="ECO:0000256" key="6">
    <source>
        <dbReference type="ARBA" id="ARBA00023242"/>
    </source>
</evidence>
<feature type="compositionally biased region" description="Polar residues" evidence="8">
    <location>
        <begin position="166"/>
        <end position="176"/>
    </location>
</feature>
<dbReference type="SMART" id="SM00338">
    <property type="entry name" value="BRLZ"/>
    <property type="match status" value="1"/>
</dbReference>
<dbReference type="Pfam" id="PF00170">
    <property type="entry name" value="bZIP_1"/>
    <property type="match status" value="1"/>
</dbReference>
<dbReference type="PROSITE" id="PS00036">
    <property type="entry name" value="BZIP_BASIC"/>
    <property type="match status" value="1"/>
</dbReference>
<feature type="domain" description="BZIP" evidence="9">
    <location>
        <begin position="197"/>
        <end position="252"/>
    </location>
</feature>
<evidence type="ECO:0000313" key="11">
    <source>
        <dbReference type="Proteomes" id="UP000436088"/>
    </source>
</evidence>
<evidence type="ECO:0000313" key="10">
    <source>
        <dbReference type="EMBL" id="KAE8659958.1"/>
    </source>
</evidence>
<name>A0A6A2WKQ2_HIBSY</name>
<protein>
    <submittedName>
        <fullName evidence="10">Light-inducible protein CPRF2</fullName>
    </submittedName>
</protein>
<feature type="region of interest" description="Disordered" evidence="8">
    <location>
        <begin position="16"/>
        <end position="78"/>
    </location>
</feature>
<dbReference type="GO" id="GO:0003677">
    <property type="term" value="F:DNA binding"/>
    <property type="evidence" value="ECO:0007669"/>
    <property type="project" value="UniProtKB-KW"/>
</dbReference>
<evidence type="ECO:0000256" key="3">
    <source>
        <dbReference type="ARBA" id="ARBA00023015"/>
    </source>
</evidence>
<dbReference type="Proteomes" id="UP000436088">
    <property type="component" value="Unassembled WGS sequence"/>
</dbReference>
<organism evidence="10 11">
    <name type="scientific">Hibiscus syriacus</name>
    <name type="common">Rose of Sharon</name>
    <dbReference type="NCBI Taxonomy" id="106335"/>
    <lineage>
        <taxon>Eukaryota</taxon>
        <taxon>Viridiplantae</taxon>
        <taxon>Streptophyta</taxon>
        <taxon>Embryophyta</taxon>
        <taxon>Tracheophyta</taxon>
        <taxon>Spermatophyta</taxon>
        <taxon>Magnoliopsida</taxon>
        <taxon>eudicotyledons</taxon>
        <taxon>Gunneridae</taxon>
        <taxon>Pentapetalae</taxon>
        <taxon>rosids</taxon>
        <taxon>malvids</taxon>
        <taxon>Malvales</taxon>
        <taxon>Malvaceae</taxon>
        <taxon>Malvoideae</taxon>
        <taxon>Hibiscus</taxon>
    </lineage>
</organism>
<accession>A0A6A2WKQ2</accession>
<dbReference type="Gene3D" id="1.20.5.170">
    <property type="match status" value="1"/>
</dbReference>
<keyword evidence="11" id="KW-1185">Reference proteome</keyword>
<dbReference type="InterPro" id="IPR004827">
    <property type="entry name" value="bZIP"/>
</dbReference>
<dbReference type="PROSITE" id="PS50217">
    <property type="entry name" value="BZIP"/>
    <property type="match status" value="1"/>
</dbReference>
<comment type="subcellular location">
    <subcellularLocation>
        <location evidence="1">Nucleus</location>
    </subcellularLocation>
</comment>
<evidence type="ECO:0000256" key="1">
    <source>
        <dbReference type="ARBA" id="ARBA00004123"/>
    </source>
</evidence>
<feature type="compositionally biased region" description="Acidic residues" evidence="8">
    <location>
        <begin position="56"/>
        <end position="65"/>
    </location>
</feature>
<gene>
    <name evidence="10" type="ORF">F3Y22_tig00116959pilonHSYRG00087</name>
</gene>
<dbReference type="AlphaFoldDB" id="A0A6A2WKQ2"/>
<dbReference type="InterPro" id="IPR020983">
    <property type="entry name" value="Basic_leucine-zipper_C"/>
</dbReference>
<sequence>MDRDFSVEDMSEHFWSSYAAGDRDNKPGSKMNRSASEWAFQQFLREEVDKNGGDHNEEEEAEEELKNENGCFENNNNNNNVPADFEDYQAVLRKKLNLACAAVALSMASIVKHQDSASRADSGSQASNAAQLGSKIVSKEVGNKDDNYAVGSSFLNGEMKLGAQVRPSTSTGSSIEQSDDDEVEGENGTMENMDPADAKRVRRMLSNRESARRSRRRKQAHLTELETQVAQLRAENANLLKRLNDISQKYNEAAVDNRVLKADVETLRAKVKMAEEAVKRTTGLNHMYLASPEISTVGGSPSDTSTDAAVTVHDGPSHTLLHSDNPVSTRDQRINDALADVSSVENIQTNSGGSAVTRNKIGRTASLQHVASLEHLQKRIRGGVSPCGSQSNGKQ</sequence>
<proteinExistence type="inferred from homology"/>
<keyword evidence="7" id="KW-0175">Coiled coil</keyword>
<dbReference type="InterPro" id="IPR046347">
    <property type="entry name" value="bZIP_sf"/>
</dbReference>
<keyword evidence="4" id="KW-0238">DNA-binding</keyword>
<feature type="coiled-coil region" evidence="7">
    <location>
        <begin position="208"/>
        <end position="277"/>
    </location>
</feature>
<evidence type="ECO:0000256" key="2">
    <source>
        <dbReference type="ARBA" id="ARBA00007163"/>
    </source>
</evidence>
<feature type="compositionally biased region" description="Basic and acidic residues" evidence="8">
    <location>
        <begin position="44"/>
        <end position="55"/>
    </location>
</feature>
<dbReference type="InterPro" id="IPR045314">
    <property type="entry name" value="bZIP_plant_GBF1"/>
</dbReference>
<keyword evidence="6" id="KW-0539">Nucleus</keyword>
<dbReference type="PANTHER" id="PTHR46408">
    <property type="entry name" value="BASIC LEUCINE ZIPPER 63"/>
    <property type="match status" value="1"/>
</dbReference>
<keyword evidence="3" id="KW-0805">Transcription regulation</keyword>
<comment type="caution">
    <text evidence="10">The sequence shown here is derived from an EMBL/GenBank/DDBJ whole genome shotgun (WGS) entry which is preliminary data.</text>
</comment>
<evidence type="ECO:0000256" key="4">
    <source>
        <dbReference type="ARBA" id="ARBA00023125"/>
    </source>
</evidence>
<evidence type="ECO:0000256" key="8">
    <source>
        <dbReference type="SAM" id="MobiDB-lite"/>
    </source>
</evidence>
<dbReference type="OrthoDB" id="664875at2759"/>
<dbReference type="GO" id="GO:0046983">
    <property type="term" value="F:protein dimerization activity"/>
    <property type="evidence" value="ECO:0007669"/>
    <property type="project" value="UniProtKB-ARBA"/>
</dbReference>
<reference evidence="10" key="1">
    <citation type="submission" date="2019-09" db="EMBL/GenBank/DDBJ databases">
        <title>Draft genome information of white flower Hibiscus syriacus.</title>
        <authorList>
            <person name="Kim Y.-M."/>
        </authorList>
    </citation>
    <scope>NUCLEOTIDE SEQUENCE [LARGE SCALE GENOMIC DNA]</scope>
    <source>
        <strain evidence="10">YM2019G1</strain>
    </source>
</reference>
<comment type="similarity">
    <text evidence="2">Belongs to the bZIP family.</text>
</comment>
<dbReference type="GO" id="GO:0003700">
    <property type="term" value="F:DNA-binding transcription factor activity"/>
    <property type="evidence" value="ECO:0007669"/>
    <property type="project" value="InterPro"/>
</dbReference>
<dbReference type="SUPFAM" id="SSF57959">
    <property type="entry name" value="Leucine zipper domain"/>
    <property type="match status" value="1"/>
</dbReference>
<dbReference type="GO" id="GO:0005634">
    <property type="term" value="C:nucleus"/>
    <property type="evidence" value="ECO:0007669"/>
    <property type="project" value="UniProtKB-SubCell"/>
</dbReference>
<dbReference type="FunFam" id="1.20.5.170:FF:000020">
    <property type="entry name" value="BZIP transcription factor"/>
    <property type="match status" value="1"/>
</dbReference>
<dbReference type="Pfam" id="PF12498">
    <property type="entry name" value="bZIP_C"/>
    <property type="match status" value="1"/>
</dbReference>
<dbReference type="PANTHER" id="PTHR46408:SF10">
    <property type="entry name" value="BASIC LEUCINE ZIPPER 63"/>
    <property type="match status" value="1"/>
</dbReference>
<evidence type="ECO:0000256" key="5">
    <source>
        <dbReference type="ARBA" id="ARBA00023163"/>
    </source>
</evidence>
<keyword evidence="5" id="KW-0804">Transcription</keyword>
<evidence type="ECO:0000259" key="9">
    <source>
        <dbReference type="PROSITE" id="PS50217"/>
    </source>
</evidence>
<dbReference type="EMBL" id="VEPZ02001734">
    <property type="protein sequence ID" value="KAE8659958.1"/>
    <property type="molecule type" value="Genomic_DNA"/>
</dbReference>
<feature type="region of interest" description="Disordered" evidence="8">
    <location>
        <begin position="164"/>
        <end position="193"/>
    </location>
</feature>
<evidence type="ECO:0000256" key="7">
    <source>
        <dbReference type="SAM" id="Coils"/>
    </source>
</evidence>